<dbReference type="Proteomes" id="UP000593565">
    <property type="component" value="Unassembled WGS sequence"/>
</dbReference>
<dbReference type="AlphaFoldDB" id="A0A7J6B0Y7"/>
<proteinExistence type="predicted"/>
<name>A0A7J6B0Y7_AMEME</name>
<keyword evidence="2" id="KW-1185">Reference proteome</keyword>
<gene>
    <name evidence="1" type="ORF">AMELA_G00058900</name>
</gene>
<sequence length="100" mass="11393">MFPFHMPSDIPPEFQYLHTVRLRYVRDVQILSPPPPGVSVKMLNIIKGSDMEPLDLELIMGSDMEPLELELLKGSDMESLDLELIMGSDMDVECQDQVMN</sequence>
<organism evidence="1 2">
    <name type="scientific">Ameiurus melas</name>
    <name type="common">Black bullhead</name>
    <name type="synonym">Silurus melas</name>
    <dbReference type="NCBI Taxonomy" id="219545"/>
    <lineage>
        <taxon>Eukaryota</taxon>
        <taxon>Metazoa</taxon>
        <taxon>Chordata</taxon>
        <taxon>Craniata</taxon>
        <taxon>Vertebrata</taxon>
        <taxon>Euteleostomi</taxon>
        <taxon>Actinopterygii</taxon>
        <taxon>Neopterygii</taxon>
        <taxon>Teleostei</taxon>
        <taxon>Ostariophysi</taxon>
        <taxon>Siluriformes</taxon>
        <taxon>Ictaluridae</taxon>
        <taxon>Ameiurus</taxon>
    </lineage>
</organism>
<accession>A0A7J6B0Y7</accession>
<evidence type="ECO:0000313" key="2">
    <source>
        <dbReference type="Proteomes" id="UP000593565"/>
    </source>
</evidence>
<dbReference type="EMBL" id="JAAGNN010000005">
    <property type="protein sequence ID" value="KAF4088792.1"/>
    <property type="molecule type" value="Genomic_DNA"/>
</dbReference>
<protein>
    <submittedName>
        <fullName evidence="1">Uncharacterized protein</fullName>
    </submittedName>
</protein>
<reference evidence="1 2" key="1">
    <citation type="submission" date="2020-02" db="EMBL/GenBank/DDBJ databases">
        <title>A chromosome-scale genome assembly of the black bullhead catfish (Ameiurus melas).</title>
        <authorList>
            <person name="Wen M."/>
            <person name="Zham M."/>
            <person name="Cabau C."/>
            <person name="Klopp C."/>
            <person name="Donnadieu C."/>
            <person name="Roques C."/>
            <person name="Bouchez O."/>
            <person name="Lampietro C."/>
            <person name="Jouanno E."/>
            <person name="Herpin A."/>
            <person name="Louis A."/>
            <person name="Berthelot C."/>
            <person name="Parey E."/>
            <person name="Roest-Crollius H."/>
            <person name="Braasch I."/>
            <person name="Postlethwait J."/>
            <person name="Robinson-Rechavi M."/>
            <person name="Echchiki A."/>
            <person name="Begum T."/>
            <person name="Montfort J."/>
            <person name="Schartl M."/>
            <person name="Bobe J."/>
            <person name="Guiguen Y."/>
        </authorList>
    </citation>
    <scope>NUCLEOTIDE SEQUENCE [LARGE SCALE GENOMIC DNA]</scope>
    <source>
        <strain evidence="1">M_S1</strain>
        <tissue evidence="1">Blood</tissue>
    </source>
</reference>
<comment type="caution">
    <text evidence="1">The sequence shown here is derived from an EMBL/GenBank/DDBJ whole genome shotgun (WGS) entry which is preliminary data.</text>
</comment>
<evidence type="ECO:0000313" key="1">
    <source>
        <dbReference type="EMBL" id="KAF4088792.1"/>
    </source>
</evidence>